<evidence type="ECO:0000313" key="5">
    <source>
        <dbReference type="Proteomes" id="UP000677054"/>
    </source>
</evidence>
<dbReference type="AlphaFoldDB" id="A0A7R8X0D9"/>
<feature type="domain" description="CARD" evidence="3">
    <location>
        <begin position="182"/>
        <end position="262"/>
    </location>
</feature>
<dbReference type="EMBL" id="LR899651">
    <property type="protein sequence ID" value="CAD7241415.1"/>
    <property type="molecule type" value="Genomic_DNA"/>
</dbReference>
<dbReference type="CDD" id="cd01671">
    <property type="entry name" value="CARD"/>
    <property type="match status" value="1"/>
</dbReference>
<keyword evidence="2" id="KW-0472">Membrane</keyword>
<keyword evidence="2" id="KW-0812">Transmembrane</keyword>
<organism evidence="4">
    <name type="scientific">Darwinula stevensoni</name>
    <dbReference type="NCBI Taxonomy" id="69355"/>
    <lineage>
        <taxon>Eukaryota</taxon>
        <taxon>Metazoa</taxon>
        <taxon>Ecdysozoa</taxon>
        <taxon>Arthropoda</taxon>
        <taxon>Crustacea</taxon>
        <taxon>Oligostraca</taxon>
        <taxon>Ostracoda</taxon>
        <taxon>Podocopa</taxon>
        <taxon>Podocopida</taxon>
        <taxon>Darwinulocopina</taxon>
        <taxon>Darwinuloidea</taxon>
        <taxon>Darwinulidae</taxon>
        <taxon>Darwinula</taxon>
    </lineage>
</organism>
<protein>
    <recommendedName>
        <fullName evidence="3">CARD domain-containing protein</fullName>
    </recommendedName>
</protein>
<feature type="region of interest" description="Disordered" evidence="1">
    <location>
        <begin position="106"/>
        <end position="166"/>
    </location>
</feature>
<dbReference type="InterPro" id="IPR001315">
    <property type="entry name" value="CARD"/>
</dbReference>
<sequence length="270" mass="28834">KAGGSTRRLATALESAWLAIPVGTFQNLTDSLPARLAAVRAAKESLSGSREAETCSPQSEGGGKGGLAGVAVASVGAGGGVLVVLVLAFWLGKKIRERKRTWSEGTPIQELPGSLSLDRLGPDAEGDTAGENLAPTSKSEEDRPPLKPGESPSPSESGRDETDESIGLKVTLTTTSSRWHRDAITQHWEALLERMDAVKVEDHMISKKKLRLRDQERLNAATSPRRRRSALLRFVHDGDPDVFRAFAEGLVRANQAFLVGMLSSFTAAAS</sequence>
<accession>A0A7R8X0D9</accession>
<evidence type="ECO:0000313" key="4">
    <source>
        <dbReference type="EMBL" id="CAD7241415.1"/>
    </source>
</evidence>
<evidence type="ECO:0000256" key="1">
    <source>
        <dbReference type="SAM" id="MobiDB-lite"/>
    </source>
</evidence>
<dbReference type="EMBL" id="CAJPEV010000134">
    <property type="protein sequence ID" value="CAG0881119.1"/>
    <property type="molecule type" value="Genomic_DNA"/>
</dbReference>
<evidence type="ECO:0000259" key="3">
    <source>
        <dbReference type="Pfam" id="PF00619"/>
    </source>
</evidence>
<gene>
    <name evidence="4" type="ORF">DSTB1V02_LOCUS1406</name>
</gene>
<keyword evidence="5" id="KW-1185">Reference proteome</keyword>
<dbReference type="OrthoDB" id="4843387at2759"/>
<feature type="transmembrane region" description="Helical" evidence="2">
    <location>
        <begin position="67"/>
        <end position="91"/>
    </location>
</feature>
<dbReference type="GO" id="GO:0042981">
    <property type="term" value="P:regulation of apoptotic process"/>
    <property type="evidence" value="ECO:0007669"/>
    <property type="project" value="InterPro"/>
</dbReference>
<dbReference type="Gene3D" id="1.10.533.10">
    <property type="entry name" value="Death Domain, Fas"/>
    <property type="match status" value="1"/>
</dbReference>
<dbReference type="SUPFAM" id="SSF47986">
    <property type="entry name" value="DEATH domain"/>
    <property type="match status" value="1"/>
</dbReference>
<name>A0A7R8X0D9_9CRUS</name>
<dbReference type="Proteomes" id="UP000677054">
    <property type="component" value="Unassembled WGS sequence"/>
</dbReference>
<keyword evidence="2" id="KW-1133">Transmembrane helix</keyword>
<dbReference type="InterPro" id="IPR011029">
    <property type="entry name" value="DEATH-like_dom_sf"/>
</dbReference>
<proteinExistence type="predicted"/>
<evidence type="ECO:0000256" key="2">
    <source>
        <dbReference type="SAM" id="Phobius"/>
    </source>
</evidence>
<feature type="non-terminal residue" evidence="4">
    <location>
        <position position="1"/>
    </location>
</feature>
<reference evidence="4" key="1">
    <citation type="submission" date="2020-11" db="EMBL/GenBank/DDBJ databases">
        <authorList>
            <person name="Tran Van P."/>
        </authorList>
    </citation>
    <scope>NUCLEOTIDE SEQUENCE</scope>
</reference>
<dbReference type="Pfam" id="PF00619">
    <property type="entry name" value="CARD"/>
    <property type="match status" value="1"/>
</dbReference>